<evidence type="ECO:0000313" key="1">
    <source>
        <dbReference type="EMBL" id="MED6249941.1"/>
    </source>
</evidence>
<proteinExistence type="predicted"/>
<name>A0ABU7BHK8_9TELE</name>
<protein>
    <submittedName>
        <fullName evidence="1">Uncharacterized protein</fullName>
    </submittedName>
</protein>
<organism evidence="1 2">
    <name type="scientific">Ataeniobius toweri</name>
    <dbReference type="NCBI Taxonomy" id="208326"/>
    <lineage>
        <taxon>Eukaryota</taxon>
        <taxon>Metazoa</taxon>
        <taxon>Chordata</taxon>
        <taxon>Craniata</taxon>
        <taxon>Vertebrata</taxon>
        <taxon>Euteleostomi</taxon>
        <taxon>Actinopterygii</taxon>
        <taxon>Neopterygii</taxon>
        <taxon>Teleostei</taxon>
        <taxon>Neoteleostei</taxon>
        <taxon>Acanthomorphata</taxon>
        <taxon>Ovalentaria</taxon>
        <taxon>Atherinomorphae</taxon>
        <taxon>Cyprinodontiformes</taxon>
        <taxon>Goodeidae</taxon>
        <taxon>Ataeniobius</taxon>
    </lineage>
</organism>
<dbReference type="Proteomes" id="UP001345963">
    <property type="component" value="Unassembled WGS sequence"/>
</dbReference>
<accession>A0ABU7BHK8</accession>
<comment type="caution">
    <text evidence="1">The sequence shown here is derived from an EMBL/GenBank/DDBJ whole genome shotgun (WGS) entry which is preliminary data.</text>
</comment>
<feature type="non-terminal residue" evidence="1">
    <location>
        <position position="1"/>
    </location>
</feature>
<gene>
    <name evidence="1" type="ORF">ATANTOWER_022100</name>
</gene>
<evidence type="ECO:0000313" key="2">
    <source>
        <dbReference type="Proteomes" id="UP001345963"/>
    </source>
</evidence>
<reference evidence="1 2" key="1">
    <citation type="submission" date="2021-07" db="EMBL/GenBank/DDBJ databases">
        <authorList>
            <person name="Palmer J.M."/>
        </authorList>
    </citation>
    <scope>NUCLEOTIDE SEQUENCE [LARGE SCALE GENOMIC DNA]</scope>
    <source>
        <strain evidence="1 2">AT_MEX2019</strain>
        <tissue evidence="1">Muscle</tissue>
    </source>
</reference>
<keyword evidence="2" id="KW-1185">Reference proteome</keyword>
<sequence length="53" mass="5872">CQLNWTQSRLSGHQINDFLRLIVFHSPPQFTVSTCLQTPLCAAGIPCKENEGA</sequence>
<dbReference type="EMBL" id="JAHUTI010053964">
    <property type="protein sequence ID" value="MED6249941.1"/>
    <property type="molecule type" value="Genomic_DNA"/>
</dbReference>